<gene>
    <name evidence="11" type="ORF">KKR91_02930</name>
</gene>
<evidence type="ECO:0000256" key="7">
    <source>
        <dbReference type="ARBA" id="ARBA00022777"/>
    </source>
</evidence>
<evidence type="ECO:0000256" key="6">
    <source>
        <dbReference type="ARBA" id="ARBA00022679"/>
    </source>
</evidence>
<dbReference type="FunFam" id="3.30.565.10:FF:000006">
    <property type="entry name" value="Sensor histidine kinase WalK"/>
    <property type="match status" value="1"/>
</dbReference>
<dbReference type="PRINTS" id="PR00344">
    <property type="entry name" value="BCTRLSENSOR"/>
</dbReference>
<dbReference type="InterPro" id="IPR003594">
    <property type="entry name" value="HATPase_dom"/>
</dbReference>
<dbReference type="InterPro" id="IPR011006">
    <property type="entry name" value="CheY-like_superfamily"/>
</dbReference>
<organism evidence="11 12">
    <name type="scientific">Arthrobacter jiangjiafuii</name>
    <dbReference type="NCBI Taxonomy" id="2817475"/>
    <lineage>
        <taxon>Bacteria</taxon>
        <taxon>Bacillati</taxon>
        <taxon>Actinomycetota</taxon>
        <taxon>Actinomycetes</taxon>
        <taxon>Micrococcales</taxon>
        <taxon>Micrococcaceae</taxon>
        <taxon>Arthrobacter</taxon>
    </lineage>
</organism>
<proteinExistence type="predicted"/>
<dbReference type="SUPFAM" id="SSF47384">
    <property type="entry name" value="Homodimeric domain of signal transducing histidine kinase"/>
    <property type="match status" value="1"/>
</dbReference>
<dbReference type="SMART" id="SM00387">
    <property type="entry name" value="HATPase_c"/>
    <property type="match status" value="1"/>
</dbReference>
<protein>
    <recommendedName>
        <fullName evidence="4">histidine kinase</fullName>
        <ecNumber evidence="4">2.7.13.3</ecNumber>
    </recommendedName>
</protein>
<dbReference type="EC" id="2.7.13.3" evidence="4"/>
<dbReference type="InterPro" id="IPR005467">
    <property type="entry name" value="His_kinase_dom"/>
</dbReference>
<dbReference type="InterPro" id="IPR003018">
    <property type="entry name" value="GAF"/>
</dbReference>
<dbReference type="SMART" id="SM00065">
    <property type="entry name" value="GAF"/>
    <property type="match status" value="1"/>
</dbReference>
<dbReference type="SUPFAM" id="SSF55874">
    <property type="entry name" value="ATPase domain of HSP90 chaperone/DNA topoisomerase II/histidine kinase"/>
    <property type="match status" value="1"/>
</dbReference>
<dbReference type="InterPro" id="IPR029016">
    <property type="entry name" value="GAF-like_dom_sf"/>
</dbReference>
<dbReference type="GO" id="GO:0005886">
    <property type="term" value="C:plasma membrane"/>
    <property type="evidence" value="ECO:0007669"/>
    <property type="project" value="UniProtKB-SubCell"/>
</dbReference>
<comment type="subcellular location">
    <subcellularLocation>
        <location evidence="3">Cell membrane</location>
    </subcellularLocation>
</comment>
<dbReference type="InterPro" id="IPR003661">
    <property type="entry name" value="HisK_dim/P_dom"/>
</dbReference>
<dbReference type="Pfam" id="PF01590">
    <property type="entry name" value="GAF"/>
    <property type="match status" value="1"/>
</dbReference>
<dbReference type="SUPFAM" id="SSF52172">
    <property type="entry name" value="CheY-like"/>
    <property type="match status" value="1"/>
</dbReference>
<dbReference type="Gene3D" id="3.40.50.2300">
    <property type="match status" value="1"/>
</dbReference>
<dbReference type="InterPro" id="IPR004358">
    <property type="entry name" value="Sig_transdc_His_kin-like_C"/>
</dbReference>
<dbReference type="InterPro" id="IPR036097">
    <property type="entry name" value="HisK_dim/P_sf"/>
</dbReference>
<evidence type="ECO:0000256" key="8">
    <source>
        <dbReference type="ARBA" id="ARBA00023012"/>
    </source>
</evidence>
<comment type="cofactor">
    <cofactor evidence="2">
        <name>a divalent metal cation</name>
        <dbReference type="ChEBI" id="CHEBI:60240"/>
    </cofactor>
</comment>
<dbReference type="InterPro" id="IPR036890">
    <property type="entry name" value="HATPase_C_sf"/>
</dbReference>
<dbReference type="InterPro" id="IPR050736">
    <property type="entry name" value="Sensor_HK_Regulatory"/>
</dbReference>
<evidence type="ECO:0000256" key="4">
    <source>
        <dbReference type="ARBA" id="ARBA00012438"/>
    </source>
</evidence>
<evidence type="ECO:0000256" key="5">
    <source>
        <dbReference type="ARBA" id="ARBA00022553"/>
    </source>
</evidence>
<keyword evidence="12" id="KW-1185">Reference proteome</keyword>
<keyword evidence="5" id="KW-0597">Phosphoprotein</keyword>
<dbReference type="Pfam" id="PF00512">
    <property type="entry name" value="HisKA"/>
    <property type="match status" value="1"/>
</dbReference>
<dbReference type="SMART" id="SM00388">
    <property type="entry name" value="HisKA"/>
    <property type="match status" value="1"/>
</dbReference>
<evidence type="ECO:0000313" key="12">
    <source>
        <dbReference type="Proteomes" id="UP000676885"/>
    </source>
</evidence>
<dbReference type="FunFam" id="1.10.287.130:FF:000001">
    <property type="entry name" value="Two-component sensor histidine kinase"/>
    <property type="match status" value="1"/>
</dbReference>
<keyword evidence="9" id="KW-0472">Membrane</keyword>
<sequence>MTTALQPLDAASSGAHVQCALVAVSTRSTRETAEAVLNAAGLTPLHVDNEYDAIKALQNKDSVLGIVDAEMLSAASPDQLRRLRQEPSVSGLPIILLSGDSDLDIDAMVELGITQFSGGPVRYADLASRVALVLAGSRATRRRKVAAARLRADSRAISAALRATNDPEQMLDLVVRGLGETFDACHVRIETFPDGRVPEMGASWSKKPGSPGIPHLPLHTAQELSSSLWEREKVRRIEDHRNLDELAGPDLPGAAEAGLRTSVFAPLAHGDQVLGYIWIAGTTRARHWSRTELSLIKHLSGNLAHGLVQGHLITAQREVLARLRELDKAKTDFVATVNHELRTPLTSITGYLELIMDGSGGDLPPQVGEMLEIVGRNATRLNQLISDLLTISRSDAHASGLDVEELDLAHLLASVSAALAPAAAANDITLKMGPVTSPLLADGDLTQMEQVFTNLVSNAVKFTQPGGTVELLGEAVATDTGPQIRIQVVDNGIGIPEADIPKLFQRFYRASNATAAAIPGTGLGLAIVQDIVFQHGGELNLDSAVGRGTTVTVRLPARH</sequence>
<comment type="catalytic activity">
    <reaction evidence="1">
        <text>ATP + protein L-histidine = ADP + protein N-phospho-L-histidine.</text>
        <dbReference type="EC" id="2.7.13.3"/>
    </reaction>
</comment>
<evidence type="ECO:0000313" key="11">
    <source>
        <dbReference type="EMBL" id="QWC10610.1"/>
    </source>
</evidence>
<evidence type="ECO:0000259" key="10">
    <source>
        <dbReference type="PROSITE" id="PS50109"/>
    </source>
</evidence>
<dbReference type="PANTHER" id="PTHR43711:SF1">
    <property type="entry name" value="HISTIDINE KINASE 1"/>
    <property type="match status" value="1"/>
</dbReference>
<keyword evidence="7 11" id="KW-0418">Kinase</keyword>
<keyword evidence="6" id="KW-0808">Transferase</keyword>
<dbReference type="EMBL" id="CP076022">
    <property type="protein sequence ID" value="QWC10610.1"/>
    <property type="molecule type" value="Genomic_DNA"/>
</dbReference>
<reference evidence="11 12" key="1">
    <citation type="submission" date="2021-05" db="EMBL/GenBank/DDBJ databases">
        <title>Novel species in genus Arthrobacter.</title>
        <authorList>
            <person name="Zhang G."/>
        </authorList>
    </citation>
    <scope>NUCLEOTIDE SEQUENCE [LARGE SCALE GENOMIC DNA]</scope>
    <source>
        <strain evidence="12">zg-ZUI227</strain>
    </source>
</reference>
<evidence type="ECO:0000256" key="1">
    <source>
        <dbReference type="ARBA" id="ARBA00000085"/>
    </source>
</evidence>
<dbReference type="CDD" id="cd00082">
    <property type="entry name" value="HisKA"/>
    <property type="match status" value="1"/>
</dbReference>
<dbReference type="Gene3D" id="3.30.450.40">
    <property type="match status" value="1"/>
</dbReference>
<dbReference type="RefSeq" id="WP_210231699.1">
    <property type="nucleotide sequence ID" value="NZ_CP076022.1"/>
</dbReference>
<dbReference type="Gene3D" id="3.30.565.10">
    <property type="entry name" value="Histidine kinase-like ATPase, C-terminal domain"/>
    <property type="match status" value="1"/>
</dbReference>
<dbReference type="Pfam" id="PF02518">
    <property type="entry name" value="HATPase_c"/>
    <property type="match status" value="1"/>
</dbReference>
<dbReference type="GO" id="GO:0005509">
    <property type="term" value="F:calcium ion binding"/>
    <property type="evidence" value="ECO:0007669"/>
    <property type="project" value="UniProtKB-ARBA"/>
</dbReference>
<dbReference type="KEGG" id="ajg:KKR91_02930"/>
<dbReference type="SUPFAM" id="SSF55781">
    <property type="entry name" value="GAF domain-like"/>
    <property type="match status" value="1"/>
</dbReference>
<accession>A0A975R064</accession>
<dbReference type="AlphaFoldDB" id="A0A975R064"/>
<feature type="domain" description="Histidine kinase" evidence="10">
    <location>
        <begin position="336"/>
        <end position="559"/>
    </location>
</feature>
<dbReference type="PROSITE" id="PS50109">
    <property type="entry name" value="HIS_KIN"/>
    <property type="match status" value="1"/>
</dbReference>
<dbReference type="CDD" id="cd00075">
    <property type="entry name" value="HATPase"/>
    <property type="match status" value="1"/>
</dbReference>
<dbReference type="PANTHER" id="PTHR43711">
    <property type="entry name" value="TWO-COMPONENT HISTIDINE KINASE"/>
    <property type="match status" value="1"/>
</dbReference>
<keyword evidence="8" id="KW-0902">Two-component regulatory system</keyword>
<dbReference type="Gene3D" id="1.10.287.130">
    <property type="match status" value="1"/>
</dbReference>
<dbReference type="GO" id="GO:0000155">
    <property type="term" value="F:phosphorelay sensor kinase activity"/>
    <property type="evidence" value="ECO:0007669"/>
    <property type="project" value="InterPro"/>
</dbReference>
<evidence type="ECO:0000256" key="9">
    <source>
        <dbReference type="ARBA" id="ARBA00023136"/>
    </source>
</evidence>
<evidence type="ECO:0000256" key="3">
    <source>
        <dbReference type="ARBA" id="ARBA00004236"/>
    </source>
</evidence>
<dbReference type="Proteomes" id="UP000676885">
    <property type="component" value="Chromosome"/>
</dbReference>
<name>A0A975R064_9MICC</name>
<evidence type="ECO:0000256" key="2">
    <source>
        <dbReference type="ARBA" id="ARBA00001968"/>
    </source>
</evidence>